<proteinExistence type="predicted"/>
<dbReference type="Proteomes" id="UP001162156">
    <property type="component" value="Unassembled WGS sequence"/>
</dbReference>
<reference evidence="1" key="1">
    <citation type="journal article" date="2023" name="Insect Mol. Biol.">
        <title>Genome sequencing provides insights into the evolution of gene families encoding plant cell wall-degrading enzymes in longhorned beetles.</title>
        <authorList>
            <person name="Shin N.R."/>
            <person name="Okamura Y."/>
            <person name="Kirsch R."/>
            <person name="Pauchet Y."/>
        </authorList>
    </citation>
    <scope>NUCLEOTIDE SEQUENCE</scope>
    <source>
        <strain evidence="1">RBIC_L_NR</strain>
    </source>
</reference>
<gene>
    <name evidence="1" type="ORF">NQ314_015802</name>
</gene>
<accession>A0AAV8X0B9</accession>
<evidence type="ECO:0000313" key="2">
    <source>
        <dbReference type="Proteomes" id="UP001162156"/>
    </source>
</evidence>
<protein>
    <submittedName>
        <fullName evidence="1">Uncharacterized protein</fullName>
    </submittedName>
</protein>
<evidence type="ECO:0000313" key="1">
    <source>
        <dbReference type="EMBL" id="KAJ8931301.1"/>
    </source>
</evidence>
<dbReference type="AlphaFoldDB" id="A0AAV8X0B9"/>
<organism evidence="1 2">
    <name type="scientific">Rhamnusium bicolor</name>
    <dbReference type="NCBI Taxonomy" id="1586634"/>
    <lineage>
        <taxon>Eukaryota</taxon>
        <taxon>Metazoa</taxon>
        <taxon>Ecdysozoa</taxon>
        <taxon>Arthropoda</taxon>
        <taxon>Hexapoda</taxon>
        <taxon>Insecta</taxon>
        <taxon>Pterygota</taxon>
        <taxon>Neoptera</taxon>
        <taxon>Endopterygota</taxon>
        <taxon>Coleoptera</taxon>
        <taxon>Polyphaga</taxon>
        <taxon>Cucujiformia</taxon>
        <taxon>Chrysomeloidea</taxon>
        <taxon>Cerambycidae</taxon>
        <taxon>Lepturinae</taxon>
        <taxon>Rhagiini</taxon>
        <taxon>Rhamnusium</taxon>
    </lineage>
</organism>
<sequence>MAQRNEWTFEELEAMDEDQVNDILAEIPSDGESLTDDYLSDDEDDIGHLLENNNDVITENLFTELDDVNNEILLLDEEIDSEEEPLSRIAEKLRATVPISQAVWSNQNFYQESPTFDLAYDVDIDETDN</sequence>
<name>A0AAV8X0B9_9CUCU</name>
<dbReference type="EMBL" id="JANEYF010004410">
    <property type="protein sequence ID" value="KAJ8931301.1"/>
    <property type="molecule type" value="Genomic_DNA"/>
</dbReference>
<comment type="caution">
    <text evidence="1">The sequence shown here is derived from an EMBL/GenBank/DDBJ whole genome shotgun (WGS) entry which is preliminary data.</text>
</comment>
<keyword evidence="2" id="KW-1185">Reference proteome</keyword>